<protein>
    <submittedName>
        <fullName evidence="1">Type IV secretion protein</fullName>
    </submittedName>
</protein>
<dbReference type="EMBL" id="JUIW01000013">
    <property type="protein sequence ID" value="RYJ40457.1"/>
    <property type="molecule type" value="Genomic_DNA"/>
</dbReference>
<keyword evidence="2" id="KW-1185">Reference proteome</keyword>
<evidence type="ECO:0000313" key="2">
    <source>
        <dbReference type="Proteomes" id="UP000289775"/>
    </source>
</evidence>
<comment type="caution">
    <text evidence="1">The sequence shown here is derived from an EMBL/GenBank/DDBJ whole genome shotgun (WGS) entry which is preliminary data.</text>
</comment>
<evidence type="ECO:0000313" key="1">
    <source>
        <dbReference type="EMBL" id="RYJ40457.1"/>
    </source>
</evidence>
<reference evidence="1 2" key="1">
    <citation type="submission" date="2014-12" db="EMBL/GenBank/DDBJ databases">
        <title>Genome sequence of Flavobacterium beibuense RSKm HC5.</title>
        <authorList>
            <person name="Kim J.F."/>
            <person name="Song J.Y."/>
            <person name="Kwak M.-J."/>
            <person name="Lee S.-W."/>
        </authorList>
    </citation>
    <scope>NUCLEOTIDE SEQUENCE [LARGE SCALE GENOMIC DNA]</scope>
    <source>
        <strain evidence="1 2">RSKm HC5</strain>
    </source>
</reference>
<dbReference type="AlphaFoldDB" id="A0A444W3I7"/>
<accession>A0A444W3I7</accession>
<dbReference type="Proteomes" id="UP000289775">
    <property type="component" value="Unassembled WGS sequence"/>
</dbReference>
<dbReference type="RefSeq" id="WP_129752361.1">
    <property type="nucleotide sequence ID" value="NZ_JUIW01000013.1"/>
</dbReference>
<dbReference type="PROSITE" id="PS51257">
    <property type="entry name" value="PROKAR_LIPOPROTEIN"/>
    <property type="match status" value="1"/>
</dbReference>
<dbReference type="Gene3D" id="2.180.10.10">
    <property type="entry name" value="RHS repeat-associated core"/>
    <property type="match status" value="1"/>
</dbReference>
<dbReference type="OrthoDB" id="1046747at2"/>
<gene>
    <name evidence="1" type="ORF">NU09_3287</name>
</gene>
<proteinExistence type="predicted"/>
<organism evidence="1 2">
    <name type="scientific">Flavobacterium beibuense</name>
    <dbReference type="NCBI Taxonomy" id="657326"/>
    <lineage>
        <taxon>Bacteria</taxon>
        <taxon>Pseudomonadati</taxon>
        <taxon>Bacteroidota</taxon>
        <taxon>Flavobacteriia</taxon>
        <taxon>Flavobacteriales</taxon>
        <taxon>Flavobacteriaceae</taxon>
        <taxon>Flavobacterium</taxon>
    </lineage>
</organism>
<sequence>MKRIIPFALLLIMASCQKEEKKVVDHEKSDWAKYELKGNVESLSEKSYELVDGTMERGKPMREVKYSHDFDLFFNDEGKLVLEKKWLKGDTPYEETTFDGKDKTLSIVQYMSGKPFMNTEYVWDKANNNTSIIKKNSGTETQLTRTDMTFENGNMVEELKYNGQDILMDKTVYLYDENGNVKEEHSYLKTETVQFKNINEYDENGRIISIVRYNKDNKIEYTTTYAYDGDNLIAKETIDGDGKVSSVNKYTYDKGNLIKEYMYDGYDKSENTTEHHYDANNHKIGTIMRQNDKITYKAGYAYDDKGNMSLITVTDDKETVIESKSYKYEYDAKGNWTSKIISINDKPSIIVERTFKYFE</sequence>
<name>A0A444W3I7_9FLAO</name>